<dbReference type="PANTHER" id="PTHR44835:SF1">
    <property type="entry name" value="PROTEIN O-GLCNAC TRANSFERASE"/>
    <property type="match status" value="1"/>
</dbReference>
<dbReference type="OrthoDB" id="146908at2"/>
<dbReference type="Pfam" id="PF13844">
    <property type="entry name" value="Glyco_transf_41"/>
    <property type="match status" value="2"/>
</dbReference>
<dbReference type="SMART" id="SM00028">
    <property type="entry name" value="TPR"/>
    <property type="match status" value="6"/>
</dbReference>
<keyword evidence="7 8" id="KW-0802">TPR repeat</keyword>
<evidence type="ECO:0000256" key="6">
    <source>
        <dbReference type="ARBA" id="ARBA00022737"/>
    </source>
</evidence>
<feature type="domain" description="O-GlcNAc transferase C-terminal" evidence="9">
    <location>
        <begin position="392"/>
        <end position="550"/>
    </location>
</feature>
<reference evidence="10 11" key="1">
    <citation type="submission" date="2015-03" db="EMBL/GenBank/DDBJ databases">
        <title>Genome Sequence of Kiloniella spongiae MEBiC09566, isolated from a marine sponge.</title>
        <authorList>
            <person name="Shao Z."/>
            <person name="Wang L."/>
            <person name="Li X."/>
        </authorList>
    </citation>
    <scope>NUCLEOTIDE SEQUENCE [LARGE SCALE GENOMIC DNA]</scope>
    <source>
        <strain evidence="10 11">MEBiC09566</strain>
    </source>
</reference>
<keyword evidence="6" id="KW-0677">Repeat</keyword>
<evidence type="ECO:0000256" key="8">
    <source>
        <dbReference type="PROSITE-ProRule" id="PRU00339"/>
    </source>
</evidence>
<dbReference type="InterPro" id="IPR019734">
    <property type="entry name" value="TPR_rpt"/>
</dbReference>
<dbReference type="EC" id="2.4.1.255" evidence="3"/>
<comment type="pathway">
    <text evidence="1">Protein modification; protein glycosylation.</text>
</comment>
<feature type="domain" description="O-GlcNAc transferase C-terminal" evidence="9">
    <location>
        <begin position="575"/>
        <end position="736"/>
    </location>
</feature>
<dbReference type="RefSeq" id="WP_047764849.1">
    <property type="nucleotide sequence ID" value="NZ_LAQL01000008.1"/>
</dbReference>
<feature type="repeat" description="TPR" evidence="8">
    <location>
        <begin position="317"/>
        <end position="350"/>
    </location>
</feature>
<feature type="repeat" description="TPR" evidence="8">
    <location>
        <begin position="283"/>
        <end position="316"/>
    </location>
</feature>
<feature type="repeat" description="TPR" evidence="8">
    <location>
        <begin position="113"/>
        <end position="146"/>
    </location>
</feature>
<protein>
    <recommendedName>
        <fullName evidence="3">protein O-GlcNAc transferase</fullName>
        <ecNumber evidence="3">2.4.1.255</ecNumber>
    </recommendedName>
</protein>
<evidence type="ECO:0000313" key="10">
    <source>
        <dbReference type="EMBL" id="KLN60320.1"/>
    </source>
</evidence>
<dbReference type="PANTHER" id="PTHR44835">
    <property type="entry name" value="UDP-N-ACETYLGLUCOSAMINE--PEPTIDE N-ACETYLGLUCOSAMINYLTRANSFERASE SPINDLY-RELATED"/>
    <property type="match status" value="1"/>
</dbReference>
<dbReference type="InterPro" id="IPR051939">
    <property type="entry name" value="Glycosyltr_41/O-GlcNAc_trsf"/>
</dbReference>
<dbReference type="InterPro" id="IPR029489">
    <property type="entry name" value="OGT/SEC/SPY_C"/>
</dbReference>
<comment type="caution">
    <text evidence="10">The sequence shown here is derived from an EMBL/GenBank/DDBJ whole genome shotgun (WGS) entry which is preliminary data.</text>
</comment>
<dbReference type="EMBL" id="LAQL01000008">
    <property type="protein sequence ID" value="KLN60320.1"/>
    <property type="molecule type" value="Genomic_DNA"/>
</dbReference>
<evidence type="ECO:0000256" key="3">
    <source>
        <dbReference type="ARBA" id="ARBA00011970"/>
    </source>
</evidence>
<evidence type="ECO:0000256" key="4">
    <source>
        <dbReference type="ARBA" id="ARBA00022676"/>
    </source>
</evidence>
<name>A0A0H2MUC1_9PROT</name>
<dbReference type="Gene3D" id="3.40.50.2000">
    <property type="entry name" value="Glycogen Phosphorylase B"/>
    <property type="match status" value="1"/>
</dbReference>
<dbReference type="AlphaFoldDB" id="A0A0H2MUC1"/>
<proteinExistence type="inferred from homology"/>
<organism evidence="10 11">
    <name type="scientific">Kiloniella spongiae</name>
    <dbReference type="NCBI Taxonomy" id="1489064"/>
    <lineage>
        <taxon>Bacteria</taxon>
        <taxon>Pseudomonadati</taxon>
        <taxon>Pseudomonadota</taxon>
        <taxon>Alphaproteobacteria</taxon>
        <taxon>Rhodospirillales</taxon>
        <taxon>Kiloniellaceae</taxon>
        <taxon>Kiloniella</taxon>
    </lineage>
</organism>
<dbReference type="Gene3D" id="3.40.50.11380">
    <property type="match status" value="1"/>
</dbReference>
<evidence type="ECO:0000256" key="7">
    <source>
        <dbReference type="ARBA" id="ARBA00022803"/>
    </source>
</evidence>
<evidence type="ECO:0000259" key="9">
    <source>
        <dbReference type="Pfam" id="PF13844"/>
    </source>
</evidence>
<gene>
    <name evidence="10" type="ORF">WH96_14210</name>
</gene>
<evidence type="ECO:0000313" key="11">
    <source>
        <dbReference type="Proteomes" id="UP000035444"/>
    </source>
</evidence>
<keyword evidence="5" id="KW-0808">Transferase</keyword>
<dbReference type="PROSITE" id="PS50005">
    <property type="entry name" value="TPR"/>
    <property type="match status" value="3"/>
</dbReference>
<dbReference type="Gene3D" id="1.25.40.10">
    <property type="entry name" value="Tetratricopeptide repeat domain"/>
    <property type="match status" value="2"/>
</dbReference>
<dbReference type="STRING" id="1489064.WH96_14210"/>
<sequence>MAQGKKFNYKVERAADDALQYMMNKQFDIAFEIATINLKKKNKHPVFLFVKSIEALLQGDESSFRAQFDNLFKLSSARYTDYYNFGVFFQQHKLDNLAVECLSKCVELKRDFFEGQEQLGNSIYFLGEYESALGAYSAALELRPKNKTLIMRAGECCSKLGYDTDGLAYYQSLLLDHPRDSDVRTGFASCLIRLGRESEAVAFLGKDIDQSYEPEKDYYVLSLISYKTSKLHAALKFAAKAYEINSDYLPVLKLYGAVLGRLNIHGLAIDILKKALEKDPDDPEVLFNCGNSYQGITEIDQAREYYLECLGHDPEYYLAFNNLGFGYNFQGNIEKAKECYGIAMELAPSREDFHSNLLFTILHEKNSSPEDHLREARLWQSKHAIPIDERVQAYKFNTNEVKKLRIGYISGDFGDHVAAYYWLPVAQHHDRDRYDIFLYSQKPREDDSSGKIKIEIEKVCDKIRDVSNLSDKELCEQIVDDQIHILIDLSGHTAGGRLRALSYKPAPVQASYIGYPATTGLDSIDYYISQPFSVPLEHEDLFSEKLAHIAGCTSYSVRPGAEKIESKKLPYKENGFITFANFNRAGKVTAECMRAWGQILQQVPNSKLMLKINRLDEDDFTNDFYECLDDLGVERGRLILRTRSDFLLYLEEINEFDLGLDPFPYNGASTSLDLFYMGRSFVSLTKGRAFHENIGTSLLKFFGQEEMIVSSVEKYIERAVWAANNMAVLEENRLKLRSFFLTEVAGGGAKVCASLERAMDVMWKRYCKGDNVDHITLDDSER</sequence>
<evidence type="ECO:0000256" key="5">
    <source>
        <dbReference type="ARBA" id="ARBA00022679"/>
    </source>
</evidence>
<keyword evidence="11" id="KW-1185">Reference proteome</keyword>
<dbReference type="SUPFAM" id="SSF48452">
    <property type="entry name" value="TPR-like"/>
    <property type="match status" value="1"/>
</dbReference>
<evidence type="ECO:0000256" key="1">
    <source>
        <dbReference type="ARBA" id="ARBA00004922"/>
    </source>
</evidence>
<dbReference type="GO" id="GO:0097363">
    <property type="term" value="F:protein O-acetylglucosaminyltransferase activity"/>
    <property type="evidence" value="ECO:0007669"/>
    <property type="project" value="UniProtKB-EC"/>
</dbReference>
<evidence type="ECO:0000256" key="2">
    <source>
        <dbReference type="ARBA" id="ARBA00005386"/>
    </source>
</evidence>
<dbReference type="Proteomes" id="UP000035444">
    <property type="component" value="Unassembled WGS sequence"/>
</dbReference>
<comment type="similarity">
    <text evidence="2">Belongs to the glycosyltransferase 41 family. O-GlcNAc transferase subfamily.</text>
</comment>
<dbReference type="InterPro" id="IPR011990">
    <property type="entry name" value="TPR-like_helical_dom_sf"/>
</dbReference>
<keyword evidence="4" id="KW-0328">Glycosyltransferase</keyword>
<accession>A0A0H2MUC1</accession>